<evidence type="ECO:0000313" key="3">
    <source>
        <dbReference type="Proteomes" id="UP000054783"/>
    </source>
</evidence>
<evidence type="ECO:0000313" key="2">
    <source>
        <dbReference type="EMBL" id="KRY17857.1"/>
    </source>
</evidence>
<dbReference type="OrthoDB" id="10274574at2759"/>
<dbReference type="AlphaFoldDB" id="A0A0V0ZZ93"/>
<reference evidence="2 3" key="1">
    <citation type="submission" date="2015-01" db="EMBL/GenBank/DDBJ databases">
        <title>Evolution of Trichinella species and genotypes.</title>
        <authorList>
            <person name="Korhonen P.K."/>
            <person name="Edoardo P."/>
            <person name="Giuseppe L.R."/>
            <person name="Gasser R.B."/>
        </authorList>
    </citation>
    <scope>NUCLEOTIDE SEQUENCE [LARGE SCALE GENOMIC DNA]</scope>
    <source>
        <strain evidence="2">ISS2496</strain>
    </source>
</reference>
<accession>A0A0V0ZZ93</accession>
<evidence type="ECO:0000256" key="1">
    <source>
        <dbReference type="SAM" id="MobiDB-lite"/>
    </source>
</evidence>
<dbReference type="EMBL" id="JYDQ01000055">
    <property type="protein sequence ID" value="KRY17857.1"/>
    <property type="molecule type" value="Genomic_DNA"/>
</dbReference>
<organism evidence="2 3">
    <name type="scientific">Trichinella patagoniensis</name>
    <dbReference type="NCBI Taxonomy" id="990121"/>
    <lineage>
        <taxon>Eukaryota</taxon>
        <taxon>Metazoa</taxon>
        <taxon>Ecdysozoa</taxon>
        <taxon>Nematoda</taxon>
        <taxon>Enoplea</taxon>
        <taxon>Dorylaimia</taxon>
        <taxon>Trichinellida</taxon>
        <taxon>Trichinellidae</taxon>
        <taxon>Trichinella</taxon>
    </lineage>
</organism>
<protein>
    <submittedName>
        <fullName evidence="2">Uncharacterized protein</fullName>
    </submittedName>
</protein>
<feature type="region of interest" description="Disordered" evidence="1">
    <location>
        <begin position="96"/>
        <end position="130"/>
    </location>
</feature>
<gene>
    <name evidence="2" type="ORF">T12_10211</name>
</gene>
<sequence length="130" mass="13906">MNPVQMVQKATIKKIFKFSRISISRVLIDLCSEVREAGFGLSGLKLTLVGAAKTIGGPIVSRGFILGPTRTFVIIDSSSRSLERANPFDMGSISYEHDELSGGSKPHASKDGNRHPAGFGGIGELNTLDM</sequence>
<proteinExistence type="predicted"/>
<name>A0A0V0ZZ93_9BILA</name>
<comment type="caution">
    <text evidence="2">The sequence shown here is derived from an EMBL/GenBank/DDBJ whole genome shotgun (WGS) entry which is preliminary data.</text>
</comment>
<keyword evidence="3" id="KW-1185">Reference proteome</keyword>
<dbReference type="Proteomes" id="UP000054783">
    <property type="component" value="Unassembled WGS sequence"/>
</dbReference>